<gene>
    <name evidence="1" type="ORF">C8N43_0887</name>
</gene>
<dbReference type="RefSeq" id="WP_107844452.1">
    <property type="nucleotide sequence ID" value="NZ_QBKS01000001.1"/>
</dbReference>
<accession>A0A2T6BJK8</accession>
<dbReference type="InterPro" id="IPR021251">
    <property type="entry name" value="DUF2793"/>
</dbReference>
<protein>
    <submittedName>
        <fullName evidence="1">Uncharacterized protein DUF2793</fullName>
    </submittedName>
</protein>
<dbReference type="Proteomes" id="UP000243978">
    <property type="component" value="Unassembled WGS sequence"/>
</dbReference>
<organism evidence="1 2">
    <name type="scientific">Litoreibacter ponti</name>
    <dbReference type="NCBI Taxonomy" id="1510457"/>
    <lineage>
        <taxon>Bacteria</taxon>
        <taxon>Pseudomonadati</taxon>
        <taxon>Pseudomonadota</taxon>
        <taxon>Alphaproteobacteria</taxon>
        <taxon>Rhodobacterales</taxon>
        <taxon>Roseobacteraceae</taxon>
        <taxon>Litoreibacter</taxon>
    </lineage>
</organism>
<evidence type="ECO:0000313" key="1">
    <source>
        <dbReference type="EMBL" id="PTX56234.1"/>
    </source>
</evidence>
<dbReference type="EMBL" id="QBKS01000001">
    <property type="protein sequence ID" value="PTX56234.1"/>
    <property type="molecule type" value="Genomic_DNA"/>
</dbReference>
<keyword evidence="2" id="KW-1185">Reference proteome</keyword>
<dbReference type="Pfam" id="PF10983">
    <property type="entry name" value="DUF2793"/>
    <property type="match status" value="1"/>
</dbReference>
<sequence>MADTPSLKLPLVAPSQAQKHVTVNEALARIDAALQLSVVSRVENSPPTLTEEGAVYLVPPGGGTNAWDGHGGELAFFVNGGWAFLEPLAGWRLYVADEAAYLSFDGVVWQENILSMGPSGAGMRAETVETDVVLDAGADQLTGFVIPSGAVVYGVTGRVTDAITGTLTEWSLGVDGFEDRYGSGLGLGAGSWLRGLTGQPVTYYSATQLKLSATGGDFASGTIKLAVHLMRFELPRA</sequence>
<reference evidence="1 2" key="1">
    <citation type="submission" date="2018-04" db="EMBL/GenBank/DDBJ databases">
        <title>Genomic Encyclopedia of Archaeal and Bacterial Type Strains, Phase II (KMG-II): from individual species to whole genera.</title>
        <authorList>
            <person name="Goeker M."/>
        </authorList>
    </citation>
    <scope>NUCLEOTIDE SEQUENCE [LARGE SCALE GENOMIC DNA]</scope>
    <source>
        <strain evidence="1 2">DSM 100977</strain>
    </source>
</reference>
<dbReference type="OrthoDB" id="564699at2"/>
<comment type="caution">
    <text evidence="1">The sequence shown here is derived from an EMBL/GenBank/DDBJ whole genome shotgun (WGS) entry which is preliminary data.</text>
</comment>
<proteinExistence type="predicted"/>
<dbReference type="AlphaFoldDB" id="A0A2T6BJK8"/>
<name>A0A2T6BJK8_9RHOB</name>
<evidence type="ECO:0000313" key="2">
    <source>
        <dbReference type="Proteomes" id="UP000243978"/>
    </source>
</evidence>